<sequence length="56" mass="6638">PDDTSKNLRDLDREKDYKELLFLPITFKTKWVYQTNGDEKRASKAKPCSSFKNTLR</sequence>
<accession>A0A164JBR2</accession>
<evidence type="ECO:0000256" key="1">
    <source>
        <dbReference type="SAM" id="MobiDB-lite"/>
    </source>
</evidence>
<proteinExistence type="predicted"/>
<organism evidence="2 3">
    <name type="scientific">Daphnia magna</name>
    <dbReference type="NCBI Taxonomy" id="35525"/>
    <lineage>
        <taxon>Eukaryota</taxon>
        <taxon>Metazoa</taxon>
        <taxon>Ecdysozoa</taxon>
        <taxon>Arthropoda</taxon>
        <taxon>Crustacea</taxon>
        <taxon>Branchiopoda</taxon>
        <taxon>Diplostraca</taxon>
        <taxon>Cladocera</taxon>
        <taxon>Anomopoda</taxon>
        <taxon>Daphniidae</taxon>
        <taxon>Daphnia</taxon>
    </lineage>
</organism>
<dbReference type="Proteomes" id="UP000076858">
    <property type="component" value="Unassembled WGS sequence"/>
</dbReference>
<evidence type="ECO:0000313" key="3">
    <source>
        <dbReference type="Proteomes" id="UP000076858"/>
    </source>
</evidence>
<evidence type="ECO:0000313" key="2">
    <source>
        <dbReference type="EMBL" id="KZS02189.1"/>
    </source>
</evidence>
<feature type="non-terminal residue" evidence="2">
    <location>
        <position position="1"/>
    </location>
</feature>
<gene>
    <name evidence="2" type="ORF">APZ42_000870</name>
</gene>
<dbReference type="AlphaFoldDB" id="A0A164JBR2"/>
<name>A0A164JBR2_9CRUS</name>
<feature type="region of interest" description="Disordered" evidence="1">
    <location>
        <begin position="37"/>
        <end position="56"/>
    </location>
</feature>
<keyword evidence="3" id="KW-1185">Reference proteome</keyword>
<protein>
    <submittedName>
        <fullName evidence="2">Uncharacterized protein</fullName>
    </submittedName>
</protein>
<dbReference type="EMBL" id="LRGB01005058">
    <property type="protein sequence ID" value="KZS02189.1"/>
    <property type="molecule type" value="Genomic_DNA"/>
</dbReference>
<comment type="caution">
    <text evidence="2">The sequence shown here is derived from an EMBL/GenBank/DDBJ whole genome shotgun (WGS) entry which is preliminary data.</text>
</comment>
<reference evidence="2 3" key="1">
    <citation type="submission" date="2016-03" db="EMBL/GenBank/DDBJ databases">
        <title>EvidentialGene: Evidence-directed Construction of Genes on Genomes.</title>
        <authorList>
            <person name="Gilbert D.G."/>
            <person name="Choi J.-H."/>
            <person name="Mockaitis K."/>
            <person name="Colbourne J."/>
            <person name="Pfrender M."/>
        </authorList>
    </citation>
    <scope>NUCLEOTIDE SEQUENCE [LARGE SCALE GENOMIC DNA]</scope>
    <source>
        <strain evidence="2 3">Xinb3</strain>
        <tissue evidence="2">Complete organism</tissue>
    </source>
</reference>